<evidence type="ECO:0000313" key="4">
    <source>
        <dbReference type="Proteomes" id="UP000635477"/>
    </source>
</evidence>
<gene>
    <name evidence="3" type="ORF">FZEAL_6535</name>
</gene>
<dbReference type="CDD" id="cd06850">
    <property type="entry name" value="biotinyl_domain"/>
    <property type="match status" value="1"/>
</dbReference>
<dbReference type="OrthoDB" id="196847at2759"/>
<organism evidence="3 4">
    <name type="scientific">Fusarium zealandicum</name>
    <dbReference type="NCBI Taxonomy" id="1053134"/>
    <lineage>
        <taxon>Eukaryota</taxon>
        <taxon>Fungi</taxon>
        <taxon>Dikarya</taxon>
        <taxon>Ascomycota</taxon>
        <taxon>Pezizomycotina</taxon>
        <taxon>Sordariomycetes</taxon>
        <taxon>Hypocreomycetidae</taxon>
        <taxon>Hypocreales</taxon>
        <taxon>Nectriaceae</taxon>
        <taxon>Fusarium</taxon>
        <taxon>Fusarium staphyleae species complex</taxon>
    </lineage>
</organism>
<dbReference type="AlphaFoldDB" id="A0A8H4XJD7"/>
<sequence length="191" mass="20593">MSRGQDGIAGYDALSHALRKGGIWDQASYSVNHVRVTPVEGSRIGVSTPTAIEMSVDGSKIRAFLVIDGNTSVSSKASLQHETVRILAYLPQLGRWVQFQRDTMLSFFVSRHRDAESKSKDNGKVVKAPMPCKVLGINVAPGTQCKAGDVVMVVESMKMEISISLGVAGAFTTRWKVGDAVEEGDVLCHAE</sequence>
<dbReference type="InterPro" id="IPR011053">
    <property type="entry name" value="Single_hybrid_motif"/>
</dbReference>
<dbReference type="Proteomes" id="UP000635477">
    <property type="component" value="Unassembled WGS sequence"/>
</dbReference>
<keyword evidence="1" id="KW-0092">Biotin</keyword>
<evidence type="ECO:0000256" key="1">
    <source>
        <dbReference type="ARBA" id="ARBA00023267"/>
    </source>
</evidence>
<proteinExistence type="predicted"/>
<reference evidence="3" key="2">
    <citation type="submission" date="2020-05" db="EMBL/GenBank/DDBJ databases">
        <authorList>
            <person name="Kim H.-S."/>
            <person name="Proctor R.H."/>
            <person name="Brown D.W."/>
        </authorList>
    </citation>
    <scope>NUCLEOTIDE SEQUENCE</scope>
    <source>
        <strain evidence="3">NRRL 22465</strain>
    </source>
</reference>
<keyword evidence="4" id="KW-1185">Reference proteome</keyword>
<dbReference type="InterPro" id="IPR000089">
    <property type="entry name" value="Biotin_lipoyl"/>
</dbReference>
<comment type="caution">
    <text evidence="3">The sequence shown here is derived from an EMBL/GenBank/DDBJ whole genome shotgun (WGS) entry which is preliminary data.</text>
</comment>
<dbReference type="PANTHER" id="PTHR45266">
    <property type="entry name" value="OXALOACETATE DECARBOXYLASE ALPHA CHAIN"/>
    <property type="match status" value="1"/>
</dbReference>
<reference evidence="3" key="1">
    <citation type="journal article" date="2020" name="BMC Genomics">
        <title>Correction to: Identification and distribution of gene clusters required for synthesis of sphingolipid metabolism inhibitors in diverse species of the filamentous fungus Fusarium.</title>
        <authorList>
            <person name="Kim H.S."/>
            <person name="Lohmar J.M."/>
            <person name="Busman M."/>
            <person name="Brown D.W."/>
            <person name="Naumann T.A."/>
            <person name="Divon H.H."/>
            <person name="Lysoe E."/>
            <person name="Uhlig S."/>
            <person name="Proctor R.H."/>
        </authorList>
    </citation>
    <scope>NUCLEOTIDE SEQUENCE</scope>
    <source>
        <strain evidence="3">NRRL 22465</strain>
    </source>
</reference>
<protein>
    <recommendedName>
        <fullName evidence="2">Lipoyl-binding domain-containing protein</fullName>
    </recommendedName>
</protein>
<dbReference type="Pfam" id="PF00364">
    <property type="entry name" value="Biotin_lipoyl"/>
    <property type="match status" value="1"/>
</dbReference>
<name>A0A8H4XJD7_9HYPO</name>
<dbReference type="Gene3D" id="2.40.50.100">
    <property type="match status" value="1"/>
</dbReference>
<dbReference type="InterPro" id="IPR050709">
    <property type="entry name" value="Biotin_Carboxyl_Carrier/Decarb"/>
</dbReference>
<dbReference type="EMBL" id="JABEYC010000482">
    <property type="protein sequence ID" value="KAF4976851.1"/>
    <property type="molecule type" value="Genomic_DNA"/>
</dbReference>
<accession>A0A8H4XJD7</accession>
<dbReference type="PANTHER" id="PTHR45266:SF3">
    <property type="entry name" value="OXALOACETATE DECARBOXYLASE ALPHA CHAIN"/>
    <property type="match status" value="1"/>
</dbReference>
<dbReference type="SUPFAM" id="SSF51230">
    <property type="entry name" value="Single hybrid motif"/>
    <property type="match status" value="1"/>
</dbReference>
<evidence type="ECO:0000313" key="3">
    <source>
        <dbReference type="EMBL" id="KAF4976851.1"/>
    </source>
</evidence>
<evidence type="ECO:0000259" key="2">
    <source>
        <dbReference type="Pfam" id="PF00364"/>
    </source>
</evidence>
<feature type="domain" description="Lipoyl-binding" evidence="2">
    <location>
        <begin position="125"/>
        <end position="188"/>
    </location>
</feature>